<feature type="binding site" evidence="2">
    <location>
        <position position="63"/>
    </location>
    <ligand>
        <name>Fe cation</name>
        <dbReference type="ChEBI" id="CHEBI:24875"/>
    </ligand>
</feature>
<dbReference type="PANTHER" id="PTHR13903:SF8">
    <property type="entry name" value="PIRIN"/>
    <property type="match status" value="1"/>
</dbReference>
<dbReference type="PIRSF" id="PIRSF006232">
    <property type="entry name" value="Pirin"/>
    <property type="match status" value="1"/>
</dbReference>
<proteinExistence type="inferred from homology"/>
<dbReference type="InterPro" id="IPR012093">
    <property type="entry name" value="Pirin"/>
</dbReference>
<protein>
    <recommendedName>
        <fullName evidence="8">Quercetin 2,3-dioxygenase</fullName>
    </recommendedName>
</protein>
<keyword evidence="7" id="KW-1185">Reference proteome</keyword>
<evidence type="ECO:0000256" key="2">
    <source>
        <dbReference type="PIRSR" id="PIRSR006232-1"/>
    </source>
</evidence>
<dbReference type="InterPro" id="IPR011051">
    <property type="entry name" value="RmlC_Cupin_sf"/>
</dbReference>
<organism evidence="6 7">
    <name type="scientific">Chromobacterium alticapitis</name>
    <dbReference type="NCBI Taxonomy" id="2073169"/>
    <lineage>
        <taxon>Bacteria</taxon>
        <taxon>Pseudomonadati</taxon>
        <taxon>Pseudomonadota</taxon>
        <taxon>Betaproteobacteria</taxon>
        <taxon>Neisseriales</taxon>
        <taxon>Chromobacteriaceae</taxon>
        <taxon>Chromobacterium</taxon>
    </lineage>
</organism>
<comment type="cofactor">
    <cofactor evidence="2">
        <name>Fe cation</name>
        <dbReference type="ChEBI" id="CHEBI:24875"/>
    </cofactor>
    <text evidence="2">Binds 1 Fe cation per subunit.</text>
</comment>
<comment type="similarity">
    <text evidence="1 3">Belongs to the pirin family.</text>
</comment>
<gene>
    <name evidence="6" type="ORF">C2I19_18080</name>
</gene>
<dbReference type="Pfam" id="PF02678">
    <property type="entry name" value="Pirin"/>
    <property type="match status" value="1"/>
</dbReference>
<dbReference type="RefSeq" id="WP_103904032.1">
    <property type="nucleotide sequence ID" value="NZ_PQWB01000114.1"/>
</dbReference>
<feature type="binding site" evidence="2">
    <location>
        <position position="61"/>
    </location>
    <ligand>
        <name>Fe cation</name>
        <dbReference type="ChEBI" id="CHEBI:24875"/>
    </ligand>
</feature>
<feature type="domain" description="Pirin C-terminal" evidence="5">
    <location>
        <begin position="178"/>
        <end position="279"/>
    </location>
</feature>
<evidence type="ECO:0008006" key="8">
    <source>
        <dbReference type="Google" id="ProtNLM"/>
    </source>
</evidence>
<dbReference type="PANTHER" id="PTHR13903">
    <property type="entry name" value="PIRIN-RELATED"/>
    <property type="match status" value="1"/>
</dbReference>
<dbReference type="GO" id="GO:0046872">
    <property type="term" value="F:metal ion binding"/>
    <property type="evidence" value="ECO:0007669"/>
    <property type="project" value="UniProtKB-KW"/>
</dbReference>
<dbReference type="Proteomes" id="UP000237082">
    <property type="component" value="Unassembled WGS sequence"/>
</dbReference>
<sequence length="279" mass="31334">MQGDSRKVEQLVTGREVSDGAGVRLLRVLSQSLQKRLDPFLMLDEFRSDNPDDYIAGFPSHPHRGFETVTYMLDGRMRHRDNAGNEGLLGPGGMQWMTAGRGIVHSEIPEQQNGLMHGFQLWINLPATDKMTEPGYRDIQAADIPSWQDADGNTLKLLAGRFYGRRGAIERPVTEPLYLDIALRPGNELWLPLPEGHHAFLYLYQGVTQAADSVMRERQLAVLGHDGAGVKLRNGSEESRLLVLAAKPLNEPIVQWGPFVMNTRQEIEQAMEDYSEGRF</sequence>
<dbReference type="InterPro" id="IPR014710">
    <property type="entry name" value="RmlC-like_jellyroll"/>
</dbReference>
<feature type="domain" description="Pirin N-terminal" evidence="4">
    <location>
        <begin position="24"/>
        <end position="123"/>
    </location>
</feature>
<dbReference type="InterPro" id="IPR003829">
    <property type="entry name" value="Pirin_N_dom"/>
</dbReference>
<evidence type="ECO:0000313" key="7">
    <source>
        <dbReference type="Proteomes" id="UP000237082"/>
    </source>
</evidence>
<dbReference type="CDD" id="cd02247">
    <property type="entry name" value="cupin_pirin_C"/>
    <property type="match status" value="1"/>
</dbReference>
<dbReference type="Pfam" id="PF05726">
    <property type="entry name" value="Pirin_C"/>
    <property type="match status" value="1"/>
</dbReference>
<dbReference type="CDD" id="cd02909">
    <property type="entry name" value="cupin_pirin_N"/>
    <property type="match status" value="1"/>
</dbReference>
<dbReference type="EMBL" id="PQWB01000114">
    <property type="protein sequence ID" value="POZ60596.1"/>
    <property type="molecule type" value="Genomic_DNA"/>
</dbReference>
<reference evidence="7" key="1">
    <citation type="submission" date="2018-02" db="EMBL/GenBank/DDBJ databases">
        <authorList>
            <person name="O'Hara-Hanley K."/>
            <person name="Soby S."/>
        </authorList>
    </citation>
    <scope>NUCLEOTIDE SEQUENCE [LARGE SCALE GENOMIC DNA]</scope>
    <source>
        <strain evidence="7">MWU14-2602</strain>
    </source>
</reference>
<feature type="binding site" evidence="2">
    <location>
        <position position="105"/>
    </location>
    <ligand>
        <name>Fe cation</name>
        <dbReference type="ChEBI" id="CHEBI:24875"/>
    </ligand>
</feature>
<dbReference type="AlphaFoldDB" id="A0A2S5DBY6"/>
<evidence type="ECO:0000313" key="6">
    <source>
        <dbReference type="EMBL" id="POZ60596.1"/>
    </source>
</evidence>
<dbReference type="OrthoDB" id="321327at2"/>
<name>A0A2S5DBY6_9NEIS</name>
<evidence type="ECO:0000256" key="1">
    <source>
        <dbReference type="ARBA" id="ARBA00008416"/>
    </source>
</evidence>
<evidence type="ECO:0000259" key="5">
    <source>
        <dbReference type="Pfam" id="PF05726"/>
    </source>
</evidence>
<evidence type="ECO:0000256" key="3">
    <source>
        <dbReference type="RuleBase" id="RU003457"/>
    </source>
</evidence>
<keyword evidence="2" id="KW-0479">Metal-binding</keyword>
<dbReference type="InterPro" id="IPR008778">
    <property type="entry name" value="Pirin_C_dom"/>
</dbReference>
<feature type="binding site" evidence="2">
    <location>
        <position position="107"/>
    </location>
    <ligand>
        <name>Fe cation</name>
        <dbReference type="ChEBI" id="CHEBI:24875"/>
    </ligand>
</feature>
<dbReference type="Gene3D" id="2.60.120.10">
    <property type="entry name" value="Jelly Rolls"/>
    <property type="match status" value="2"/>
</dbReference>
<dbReference type="SUPFAM" id="SSF51182">
    <property type="entry name" value="RmlC-like cupins"/>
    <property type="match status" value="1"/>
</dbReference>
<accession>A0A2S5DBY6</accession>
<comment type="caution">
    <text evidence="6">The sequence shown here is derived from an EMBL/GenBank/DDBJ whole genome shotgun (WGS) entry which is preliminary data.</text>
</comment>
<keyword evidence="2" id="KW-0408">Iron</keyword>
<evidence type="ECO:0000259" key="4">
    <source>
        <dbReference type="Pfam" id="PF02678"/>
    </source>
</evidence>